<feature type="region of interest" description="Disordered" evidence="1">
    <location>
        <begin position="1"/>
        <end position="20"/>
    </location>
</feature>
<evidence type="ECO:0000256" key="1">
    <source>
        <dbReference type="SAM" id="MobiDB-lite"/>
    </source>
</evidence>
<dbReference type="RefSeq" id="WP_311928582.1">
    <property type="nucleotide sequence ID" value="NZ_JARPYT010000016.1"/>
</dbReference>
<name>A0AAW8TNV4_9ENTE</name>
<accession>A0AAW8TNV4</accession>
<organism evidence="2 3">
    <name type="scientific">Enterococcus dongliensis</name>
    <dbReference type="NCBI Taxonomy" id="2559925"/>
    <lineage>
        <taxon>Bacteria</taxon>
        <taxon>Bacillati</taxon>
        <taxon>Bacillota</taxon>
        <taxon>Bacilli</taxon>
        <taxon>Lactobacillales</taxon>
        <taxon>Enterococcaceae</taxon>
        <taxon>Enterococcus</taxon>
    </lineage>
</organism>
<dbReference type="AlphaFoldDB" id="A0AAW8TNV4"/>
<dbReference type="Proteomes" id="UP001245561">
    <property type="component" value="Unassembled WGS sequence"/>
</dbReference>
<dbReference type="EMBL" id="JARPYT010000016">
    <property type="protein sequence ID" value="MDT2637940.1"/>
    <property type="molecule type" value="Genomic_DNA"/>
</dbReference>
<gene>
    <name evidence="2" type="ORF">P7D36_10590</name>
</gene>
<sequence>MTIRDSLGVPQEPDYDEPILKDMADPDSYTFINVSESKAENGAELRTNVLEEKLEYFQDDNGATVAYNDTIYRLEIKTERGTTPFLVIFESAQELLDEFEQEIEFATLEKYSDGESFIKEMEEKFGE</sequence>
<protein>
    <submittedName>
        <fullName evidence="2">Uncharacterized protein</fullName>
    </submittedName>
</protein>
<evidence type="ECO:0000313" key="3">
    <source>
        <dbReference type="Proteomes" id="UP001245561"/>
    </source>
</evidence>
<proteinExistence type="predicted"/>
<evidence type="ECO:0000313" key="2">
    <source>
        <dbReference type="EMBL" id="MDT2637940.1"/>
    </source>
</evidence>
<comment type="caution">
    <text evidence="2">The sequence shown here is derived from an EMBL/GenBank/DDBJ whole genome shotgun (WGS) entry which is preliminary data.</text>
</comment>
<reference evidence="2" key="1">
    <citation type="submission" date="2023-03" db="EMBL/GenBank/DDBJ databases">
        <authorList>
            <person name="Shen W."/>
            <person name="Cai J."/>
        </authorList>
    </citation>
    <scope>NUCLEOTIDE SEQUENCE</scope>
    <source>
        <strain evidence="2">P55-2</strain>
    </source>
</reference>